<comment type="caution">
    <text evidence="4">The sequence shown here is derived from an EMBL/GenBank/DDBJ whole genome shotgun (WGS) entry which is preliminary data.</text>
</comment>
<dbReference type="Pfam" id="PF02397">
    <property type="entry name" value="Bac_transf"/>
    <property type="match status" value="1"/>
</dbReference>
<evidence type="ECO:0000259" key="3">
    <source>
        <dbReference type="Pfam" id="PF02397"/>
    </source>
</evidence>
<dbReference type="PANTHER" id="PTHR30576:SF0">
    <property type="entry name" value="UNDECAPRENYL-PHOSPHATE N-ACETYLGALACTOSAMINYL 1-PHOSPHATE TRANSFERASE-RELATED"/>
    <property type="match status" value="1"/>
</dbReference>
<organism evidence="4 5">
    <name type="scientific">Clostridium cylindrosporum DSM 605</name>
    <dbReference type="NCBI Taxonomy" id="1121307"/>
    <lineage>
        <taxon>Bacteria</taxon>
        <taxon>Bacillati</taxon>
        <taxon>Bacillota</taxon>
        <taxon>Clostridia</taxon>
        <taxon>Eubacteriales</taxon>
        <taxon>Clostridiaceae</taxon>
        <taxon>Clostridium</taxon>
    </lineage>
</organism>
<dbReference type="InterPro" id="IPR003362">
    <property type="entry name" value="Bact_transf"/>
</dbReference>
<feature type="domain" description="Bacterial sugar transferase" evidence="3">
    <location>
        <begin position="24"/>
        <end position="211"/>
    </location>
</feature>
<keyword evidence="5" id="KW-1185">Reference proteome</keyword>
<keyword evidence="2" id="KW-1133">Transmembrane helix</keyword>
<dbReference type="PANTHER" id="PTHR30576">
    <property type="entry name" value="COLANIC BIOSYNTHESIS UDP-GLUCOSE LIPID CARRIER TRANSFERASE"/>
    <property type="match status" value="1"/>
</dbReference>
<protein>
    <submittedName>
        <fullName evidence="4">Galactosyl transferase CpsE</fullName>
        <ecNumber evidence="4">2.7.8.-</ecNumber>
    </submittedName>
</protein>
<dbReference type="AlphaFoldDB" id="A0A0J8D9U1"/>
<dbReference type="STRING" id="1121307.CLCY_9c00380"/>
<evidence type="ECO:0000313" key="4">
    <source>
        <dbReference type="EMBL" id="KMT22607.1"/>
    </source>
</evidence>
<sequence length="217" mass="25240">MQSQELLKKIESNLSNKRLQLSLKRLFDLLISLILLVILSPIYLLLILWIKLDSKGEAVFKQTRVGLNGTPFTIYKFRTMVKDADKMFNREFNRETLDNFVFQEKEDPRITKSGKFLRKTSLDELPQLINILKGDMSLIGPRPEIPDIANLYNDYEKIRLLMKPGVSGLAQVNGRGNLELKETIKFDVTYVETFSLWNDIKIFFKTFKVVLLREGAY</sequence>
<reference evidence="4 5" key="1">
    <citation type="submission" date="2015-06" db="EMBL/GenBank/DDBJ databases">
        <title>Draft genome sequence of the purine-degrading Clostridium cylindrosporum HC-1 (DSM 605).</title>
        <authorList>
            <person name="Poehlein A."/>
            <person name="Schiel-Bengelsdorf B."/>
            <person name="Bengelsdorf F."/>
            <person name="Daniel R."/>
            <person name="Duerre P."/>
        </authorList>
    </citation>
    <scope>NUCLEOTIDE SEQUENCE [LARGE SCALE GENOMIC DNA]</scope>
    <source>
        <strain evidence="4 5">DSM 605</strain>
    </source>
</reference>
<dbReference type="EC" id="2.7.8.-" evidence="4"/>
<evidence type="ECO:0000313" key="5">
    <source>
        <dbReference type="Proteomes" id="UP000036756"/>
    </source>
</evidence>
<comment type="similarity">
    <text evidence="1">Belongs to the bacterial sugar transferase family.</text>
</comment>
<dbReference type="GO" id="GO:0016780">
    <property type="term" value="F:phosphotransferase activity, for other substituted phosphate groups"/>
    <property type="evidence" value="ECO:0007669"/>
    <property type="project" value="TreeGrafter"/>
</dbReference>
<dbReference type="PATRIC" id="fig|1121307.3.peg.2621"/>
<dbReference type="Proteomes" id="UP000036756">
    <property type="component" value="Unassembled WGS sequence"/>
</dbReference>
<keyword evidence="2" id="KW-0472">Membrane</keyword>
<dbReference type="RefSeq" id="WP_048569815.1">
    <property type="nucleotide sequence ID" value="NZ_LFVU01000006.1"/>
</dbReference>
<gene>
    <name evidence="4" type="primary">cpsE</name>
    <name evidence="4" type="ORF">CLCY_9c00380</name>
</gene>
<dbReference type="OrthoDB" id="9808602at2"/>
<dbReference type="EMBL" id="LFVU01000006">
    <property type="protein sequence ID" value="KMT22607.1"/>
    <property type="molecule type" value="Genomic_DNA"/>
</dbReference>
<keyword evidence="4" id="KW-0808">Transferase</keyword>
<proteinExistence type="inferred from homology"/>
<evidence type="ECO:0000256" key="2">
    <source>
        <dbReference type="SAM" id="Phobius"/>
    </source>
</evidence>
<feature type="transmembrane region" description="Helical" evidence="2">
    <location>
        <begin position="26"/>
        <end position="50"/>
    </location>
</feature>
<name>A0A0J8D9U1_CLOCY</name>
<evidence type="ECO:0000256" key="1">
    <source>
        <dbReference type="ARBA" id="ARBA00006464"/>
    </source>
</evidence>
<keyword evidence="2" id="KW-0812">Transmembrane</keyword>
<accession>A0A0J8D9U1</accession>